<feature type="compositionally biased region" description="Basic and acidic residues" evidence="1">
    <location>
        <begin position="44"/>
        <end position="64"/>
    </location>
</feature>
<keyword evidence="3" id="KW-1185">Reference proteome</keyword>
<gene>
    <name evidence="2" type="ORF">PDE001_LOCUS6188</name>
</gene>
<sequence>MASASRVPLLVKSKGRLPSRISIAPRTKPLNGPRTKRSVPLTSDKTKDNEAENEKAQEAQKTTEESLITAKTITTSTTKTSTKSGTPAVKIAASKSTIVATSETMATLSSKSSEAAKASCK</sequence>
<dbReference type="AlphaFoldDB" id="A0AAV0UGU2"/>
<accession>A0AAV0UGU2</accession>
<evidence type="ECO:0000256" key="1">
    <source>
        <dbReference type="SAM" id="MobiDB-lite"/>
    </source>
</evidence>
<evidence type="ECO:0000313" key="2">
    <source>
        <dbReference type="EMBL" id="CAI5736001.1"/>
    </source>
</evidence>
<proteinExistence type="predicted"/>
<dbReference type="EMBL" id="CANTFM010001172">
    <property type="protein sequence ID" value="CAI5736001.1"/>
    <property type="molecule type" value="Genomic_DNA"/>
</dbReference>
<evidence type="ECO:0000313" key="3">
    <source>
        <dbReference type="Proteomes" id="UP001162029"/>
    </source>
</evidence>
<comment type="caution">
    <text evidence="2">The sequence shown here is derived from an EMBL/GenBank/DDBJ whole genome shotgun (WGS) entry which is preliminary data.</text>
</comment>
<reference evidence="2" key="1">
    <citation type="submission" date="2022-12" db="EMBL/GenBank/DDBJ databases">
        <authorList>
            <person name="Webb A."/>
        </authorList>
    </citation>
    <scope>NUCLEOTIDE SEQUENCE</scope>
    <source>
        <strain evidence="2">Pd1</strain>
    </source>
</reference>
<name>A0AAV0UGU2_9STRA</name>
<feature type="compositionally biased region" description="Low complexity" evidence="1">
    <location>
        <begin position="69"/>
        <end position="86"/>
    </location>
</feature>
<dbReference type="Proteomes" id="UP001162029">
    <property type="component" value="Unassembled WGS sequence"/>
</dbReference>
<feature type="region of interest" description="Disordered" evidence="1">
    <location>
        <begin position="1"/>
        <end position="87"/>
    </location>
</feature>
<protein>
    <submittedName>
        <fullName evidence="2">Uncharacterized protein</fullName>
    </submittedName>
</protein>
<organism evidence="2 3">
    <name type="scientific">Peronospora destructor</name>
    <dbReference type="NCBI Taxonomy" id="86335"/>
    <lineage>
        <taxon>Eukaryota</taxon>
        <taxon>Sar</taxon>
        <taxon>Stramenopiles</taxon>
        <taxon>Oomycota</taxon>
        <taxon>Peronosporomycetes</taxon>
        <taxon>Peronosporales</taxon>
        <taxon>Peronosporaceae</taxon>
        <taxon>Peronospora</taxon>
    </lineage>
</organism>